<name>A0ABD1JWT5_9TELE</name>
<evidence type="ECO:0000256" key="1">
    <source>
        <dbReference type="ARBA" id="ARBA00004123"/>
    </source>
</evidence>
<sequence>MVQQRGHKHPSAMDSDSTQDMYVGLSAEDGDDVFGHVPPPNKDPNWCKTPSGHIKRPMNAFMVWSQIERRKIMEQWPDMHNAEISKRLGKRWKMLPDYEKIPFIKEAERLRLKHMADYPDYKYRPRKKSKSSTPVKVGEKGPAKGTKAHRSNSFTSKGLKSKPSSSSSSSSSTTSSSSSSSNSRHRVNFSSNKFKSYSESASDDDAVDVKVTSSTELSPGDHGRTSLGVPHYQHHHHHQQQQQQQTPGFPRREGPSATSQLRVALPHSSYPGGSPSLSPDSASQAGQTSRDQQEVRGESHPGRSSSPTSTSSSSFVSSSSSASASSDEELDEEILHIISNTNFDSMPMDCSSLDKDFEAFHTNSGSHFDFPDYCTPEVNEMISGDLLVPSISDLVFTY</sequence>
<dbReference type="GO" id="GO:0005634">
    <property type="term" value="C:nucleus"/>
    <property type="evidence" value="ECO:0007669"/>
    <property type="project" value="UniProtKB-SubCell"/>
</dbReference>
<evidence type="ECO:0000256" key="4">
    <source>
        <dbReference type="ARBA" id="ARBA00023163"/>
    </source>
</evidence>
<dbReference type="EMBL" id="JBHFQA010000011">
    <property type="protein sequence ID" value="KAL2091345.1"/>
    <property type="molecule type" value="Genomic_DNA"/>
</dbReference>
<organism evidence="10 11">
    <name type="scientific">Coilia grayii</name>
    <name type="common">Gray's grenadier anchovy</name>
    <dbReference type="NCBI Taxonomy" id="363190"/>
    <lineage>
        <taxon>Eukaryota</taxon>
        <taxon>Metazoa</taxon>
        <taxon>Chordata</taxon>
        <taxon>Craniata</taxon>
        <taxon>Vertebrata</taxon>
        <taxon>Euteleostomi</taxon>
        <taxon>Actinopterygii</taxon>
        <taxon>Neopterygii</taxon>
        <taxon>Teleostei</taxon>
        <taxon>Clupei</taxon>
        <taxon>Clupeiformes</taxon>
        <taxon>Clupeoidei</taxon>
        <taxon>Engraulidae</taxon>
        <taxon>Coilinae</taxon>
        <taxon>Coilia</taxon>
    </lineage>
</organism>
<evidence type="ECO:0000256" key="8">
    <source>
        <dbReference type="SAM" id="MobiDB-lite"/>
    </source>
</evidence>
<dbReference type="PANTHER" id="PTHR10270:SF295">
    <property type="entry name" value="TRANSCRIPTION FACTOR SOX"/>
    <property type="match status" value="1"/>
</dbReference>
<dbReference type="AlphaFoldDB" id="A0ABD1JWT5"/>
<comment type="subcellular location">
    <subcellularLocation>
        <location evidence="1 6">Nucleus</location>
    </subcellularLocation>
</comment>
<reference evidence="10 11" key="1">
    <citation type="submission" date="2024-09" db="EMBL/GenBank/DDBJ databases">
        <title>A chromosome-level genome assembly of Gray's grenadier anchovy, Coilia grayii.</title>
        <authorList>
            <person name="Fu Z."/>
        </authorList>
    </citation>
    <scope>NUCLEOTIDE SEQUENCE [LARGE SCALE GENOMIC DNA]</scope>
    <source>
        <strain evidence="10">G4</strain>
        <tissue evidence="10">Muscle</tissue>
    </source>
</reference>
<dbReference type="InterPro" id="IPR017386">
    <property type="entry name" value="SOX-12/11/4"/>
</dbReference>
<proteinExistence type="predicted"/>
<feature type="compositionally biased region" description="Low complexity" evidence="8">
    <location>
        <begin position="164"/>
        <end position="181"/>
    </location>
</feature>
<dbReference type="CDD" id="cd22038">
    <property type="entry name" value="HMG-box_SoxC_SOX12"/>
    <property type="match status" value="1"/>
</dbReference>
<dbReference type="InterPro" id="IPR050140">
    <property type="entry name" value="SRY-related_HMG-box_TF-like"/>
</dbReference>
<evidence type="ECO:0000256" key="2">
    <source>
        <dbReference type="ARBA" id="ARBA00023015"/>
    </source>
</evidence>
<feature type="domain" description="HMG box" evidence="9">
    <location>
        <begin position="54"/>
        <end position="122"/>
    </location>
</feature>
<keyword evidence="5 6" id="KW-0539">Nucleus</keyword>
<dbReference type="SUPFAM" id="SSF47095">
    <property type="entry name" value="HMG-box"/>
    <property type="match status" value="1"/>
</dbReference>
<gene>
    <name evidence="10" type="ORF">ACEWY4_013608</name>
</gene>
<feature type="compositionally biased region" description="Low complexity" evidence="8">
    <location>
        <begin position="304"/>
        <end position="325"/>
    </location>
</feature>
<dbReference type="InterPro" id="IPR036910">
    <property type="entry name" value="HMG_box_dom_sf"/>
</dbReference>
<dbReference type="Proteomes" id="UP001591681">
    <property type="component" value="Unassembled WGS sequence"/>
</dbReference>
<dbReference type="GO" id="GO:0003677">
    <property type="term" value="F:DNA binding"/>
    <property type="evidence" value="ECO:0007669"/>
    <property type="project" value="UniProtKB-UniRule"/>
</dbReference>
<dbReference type="SMART" id="SM00398">
    <property type="entry name" value="HMG"/>
    <property type="match status" value="1"/>
</dbReference>
<evidence type="ECO:0000256" key="7">
    <source>
        <dbReference type="PROSITE-ProRule" id="PRU00267"/>
    </source>
</evidence>
<dbReference type="PANTHER" id="PTHR10270">
    <property type="entry name" value="SOX TRANSCRIPTION FACTOR"/>
    <property type="match status" value="1"/>
</dbReference>
<feature type="region of interest" description="Disordered" evidence="8">
    <location>
        <begin position="121"/>
        <end position="328"/>
    </location>
</feature>
<feature type="compositionally biased region" description="Basic and acidic residues" evidence="8">
    <location>
        <begin position="291"/>
        <end position="301"/>
    </location>
</feature>
<dbReference type="PROSITE" id="PS50118">
    <property type="entry name" value="HMG_BOX_2"/>
    <property type="match status" value="1"/>
</dbReference>
<evidence type="ECO:0000313" key="10">
    <source>
        <dbReference type="EMBL" id="KAL2091345.1"/>
    </source>
</evidence>
<dbReference type="Pfam" id="PF00505">
    <property type="entry name" value="HMG_box"/>
    <property type="match status" value="1"/>
</dbReference>
<comment type="caution">
    <text evidence="10">The sequence shown here is derived from an EMBL/GenBank/DDBJ whole genome shotgun (WGS) entry which is preliminary data.</text>
</comment>
<evidence type="ECO:0000256" key="3">
    <source>
        <dbReference type="ARBA" id="ARBA00023125"/>
    </source>
</evidence>
<keyword evidence="3 6" id="KW-0238">DNA-binding</keyword>
<dbReference type="InterPro" id="IPR009071">
    <property type="entry name" value="HMG_box_dom"/>
</dbReference>
<evidence type="ECO:0000256" key="5">
    <source>
        <dbReference type="ARBA" id="ARBA00023242"/>
    </source>
</evidence>
<accession>A0ABD1JWT5</accession>
<dbReference type="FunFam" id="1.10.30.10:FF:000007">
    <property type="entry name" value="Transcription factor SOX"/>
    <property type="match status" value="1"/>
</dbReference>
<evidence type="ECO:0000259" key="9">
    <source>
        <dbReference type="PROSITE" id="PS50118"/>
    </source>
</evidence>
<protein>
    <recommendedName>
        <fullName evidence="6">Transcription factor SOX</fullName>
    </recommendedName>
</protein>
<feature type="DNA-binding region" description="HMG box" evidence="7">
    <location>
        <begin position="54"/>
        <end position="122"/>
    </location>
</feature>
<keyword evidence="2 6" id="KW-0805">Transcription regulation</keyword>
<keyword evidence="4 6" id="KW-0804">Transcription</keyword>
<evidence type="ECO:0000256" key="6">
    <source>
        <dbReference type="PIRNR" id="PIRNR038098"/>
    </source>
</evidence>
<evidence type="ECO:0000313" key="11">
    <source>
        <dbReference type="Proteomes" id="UP001591681"/>
    </source>
</evidence>
<feature type="compositionally biased region" description="Low complexity" evidence="8">
    <location>
        <begin position="266"/>
        <end position="283"/>
    </location>
</feature>
<dbReference type="Gene3D" id="1.10.30.10">
    <property type="entry name" value="High mobility group box domain"/>
    <property type="match status" value="1"/>
</dbReference>
<dbReference type="PIRSF" id="PIRSF038098">
    <property type="entry name" value="SOX-12/11/4a"/>
    <property type="match status" value="1"/>
</dbReference>
<keyword evidence="11" id="KW-1185">Reference proteome</keyword>